<dbReference type="Proteomes" id="UP000886812">
    <property type="component" value="Unassembled WGS sequence"/>
</dbReference>
<reference evidence="3" key="2">
    <citation type="journal article" date="2021" name="PeerJ">
        <title>Extensive microbial diversity within the chicken gut microbiome revealed by metagenomics and culture.</title>
        <authorList>
            <person name="Gilroy R."/>
            <person name="Ravi A."/>
            <person name="Getino M."/>
            <person name="Pursley I."/>
            <person name="Horton D.L."/>
            <person name="Alikhan N.F."/>
            <person name="Baker D."/>
            <person name="Gharbi K."/>
            <person name="Hall N."/>
            <person name="Watson M."/>
            <person name="Adriaenssens E.M."/>
            <person name="Foster-Nyarko E."/>
            <person name="Jarju S."/>
            <person name="Secka A."/>
            <person name="Antonio M."/>
            <person name="Oren A."/>
            <person name="Chaudhuri R.R."/>
            <person name="La Ragione R."/>
            <person name="Hildebrand F."/>
            <person name="Pallen M.J."/>
        </authorList>
    </citation>
    <scope>NUCLEOTIDE SEQUENCE</scope>
    <source>
        <strain evidence="3">10669</strain>
    </source>
</reference>
<evidence type="ECO:0000313" key="3">
    <source>
        <dbReference type="EMBL" id="HIV04039.1"/>
    </source>
</evidence>
<sequence>MFPKNDTKTCNNGGVAVSIDNVQVSYSAIPEPSAFGLLAGLGALALVASRRRRK</sequence>
<organism evidence="3 4">
    <name type="scientific">Candidatus Spyradosoma merdigallinarum</name>
    <dbReference type="NCBI Taxonomy" id="2840950"/>
    <lineage>
        <taxon>Bacteria</taxon>
        <taxon>Pseudomonadati</taxon>
        <taxon>Verrucomicrobiota</taxon>
        <taxon>Opitutia</taxon>
        <taxon>Opitutia incertae sedis</taxon>
        <taxon>Candidatus Spyradosoma</taxon>
    </lineage>
</organism>
<proteinExistence type="predicted"/>
<protein>
    <submittedName>
        <fullName evidence="3">PEP-CTERM sorting domain-containing protein</fullName>
    </submittedName>
</protein>
<feature type="domain" description="Ice-binding protein C-terminal" evidence="2">
    <location>
        <begin position="28"/>
        <end position="52"/>
    </location>
</feature>
<dbReference type="InterPro" id="IPR013424">
    <property type="entry name" value="Ice-binding_C"/>
</dbReference>
<keyword evidence="1" id="KW-1133">Transmembrane helix</keyword>
<keyword evidence="1" id="KW-0812">Transmembrane</keyword>
<feature type="non-terminal residue" evidence="3">
    <location>
        <position position="54"/>
    </location>
</feature>
<keyword evidence="1" id="KW-0472">Membrane</keyword>
<dbReference type="NCBIfam" id="TIGR02595">
    <property type="entry name" value="PEP_CTERM"/>
    <property type="match status" value="1"/>
</dbReference>
<reference evidence="3" key="1">
    <citation type="submission" date="2020-10" db="EMBL/GenBank/DDBJ databases">
        <authorList>
            <person name="Gilroy R."/>
        </authorList>
    </citation>
    <scope>NUCLEOTIDE SEQUENCE</scope>
    <source>
        <strain evidence="3">10669</strain>
    </source>
</reference>
<comment type="caution">
    <text evidence="3">The sequence shown here is derived from an EMBL/GenBank/DDBJ whole genome shotgun (WGS) entry which is preliminary data.</text>
</comment>
<evidence type="ECO:0000313" key="4">
    <source>
        <dbReference type="Proteomes" id="UP000886812"/>
    </source>
</evidence>
<evidence type="ECO:0000259" key="2">
    <source>
        <dbReference type="Pfam" id="PF07589"/>
    </source>
</evidence>
<dbReference type="NCBIfam" id="TIGR03901">
    <property type="entry name" value="MYXO-CTERM"/>
    <property type="match status" value="1"/>
</dbReference>
<dbReference type="InterPro" id="IPR024038">
    <property type="entry name" value="MYXO-CTERM"/>
</dbReference>
<dbReference type="AlphaFoldDB" id="A0A9D1NK11"/>
<dbReference type="Pfam" id="PF07589">
    <property type="entry name" value="PEP-CTERM"/>
    <property type="match status" value="1"/>
</dbReference>
<gene>
    <name evidence="3" type="ORF">IAC75_02675</name>
</gene>
<feature type="transmembrane region" description="Helical" evidence="1">
    <location>
        <begin position="32"/>
        <end position="49"/>
    </location>
</feature>
<name>A0A9D1NK11_9BACT</name>
<dbReference type="EMBL" id="DVOG01000070">
    <property type="protein sequence ID" value="HIV04039.1"/>
    <property type="molecule type" value="Genomic_DNA"/>
</dbReference>
<accession>A0A9D1NK11</accession>
<evidence type="ECO:0000256" key="1">
    <source>
        <dbReference type="SAM" id="Phobius"/>
    </source>
</evidence>